<dbReference type="InterPro" id="IPR036890">
    <property type="entry name" value="HATPase_C_sf"/>
</dbReference>
<organism evidence="1 2">
    <name type="scientific">Sphingobacterium multivorum</name>
    <dbReference type="NCBI Taxonomy" id="28454"/>
    <lineage>
        <taxon>Bacteria</taxon>
        <taxon>Pseudomonadati</taxon>
        <taxon>Bacteroidota</taxon>
        <taxon>Sphingobacteriia</taxon>
        <taxon>Sphingobacteriales</taxon>
        <taxon>Sphingobacteriaceae</taxon>
        <taxon>Sphingobacterium</taxon>
    </lineage>
</organism>
<dbReference type="SUPFAM" id="SSF55874">
    <property type="entry name" value="ATPase domain of HSP90 chaperone/DNA topoisomerase II/histidine kinase"/>
    <property type="match status" value="1"/>
</dbReference>
<evidence type="ECO:0000313" key="2">
    <source>
        <dbReference type="Proteomes" id="UP000251241"/>
    </source>
</evidence>
<accession>A0A2X2ISR1</accession>
<dbReference type="AlphaFoldDB" id="A0A2X2ISR1"/>
<sequence length="83" mass="9072">MLIYGGRGTVQIQLISHNSRQGVNVIFVDSGRGIPDVELAMEQGYSTGKTLCIGFPGAKRFSDRSEINSELGKGTTVKITKWR</sequence>
<proteinExistence type="predicted"/>
<dbReference type="EC" id="2.7.11.1" evidence="1"/>
<reference evidence="1 2" key="1">
    <citation type="submission" date="2018-06" db="EMBL/GenBank/DDBJ databases">
        <authorList>
            <consortium name="Pathogen Informatics"/>
            <person name="Doyle S."/>
        </authorList>
    </citation>
    <scope>NUCLEOTIDE SEQUENCE [LARGE SCALE GENOMIC DNA]</scope>
    <source>
        <strain evidence="1 2">NCTC11343</strain>
    </source>
</reference>
<protein>
    <submittedName>
        <fullName evidence="1">Serine/threonine-protein kinase rsbT</fullName>
        <ecNumber evidence="1">2.7.11.1</ecNumber>
    </submittedName>
</protein>
<gene>
    <name evidence="1" type="primary">rsbT</name>
    <name evidence="1" type="ORF">NCTC11343_01575</name>
</gene>
<dbReference type="Gene3D" id="3.30.565.10">
    <property type="entry name" value="Histidine kinase-like ATPase, C-terminal domain"/>
    <property type="match status" value="1"/>
</dbReference>
<evidence type="ECO:0000313" key="1">
    <source>
        <dbReference type="EMBL" id="SPZ85018.1"/>
    </source>
</evidence>
<dbReference type="EMBL" id="UAUU01000005">
    <property type="protein sequence ID" value="SPZ85018.1"/>
    <property type="molecule type" value="Genomic_DNA"/>
</dbReference>
<keyword evidence="1" id="KW-0418">Kinase</keyword>
<dbReference type="Proteomes" id="UP000251241">
    <property type="component" value="Unassembled WGS sequence"/>
</dbReference>
<dbReference type="GO" id="GO:0004674">
    <property type="term" value="F:protein serine/threonine kinase activity"/>
    <property type="evidence" value="ECO:0007669"/>
    <property type="project" value="UniProtKB-EC"/>
</dbReference>
<name>A0A2X2ISR1_SPHMU</name>
<keyword evidence="1" id="KW-0808">Transferase</keyword>